<keyword evidence="1" id="KW-0472">Membrane</keyword>
<proteinExistence type="predicted"/>
<accession>A0A4Q0I588</accession>
<dbReference type="Pfam" id="PF18975">
    <property type="entry name" value="DUF5711"/>
    <property type="match status" value="1"/>
</dbReference>
<name>A0A4Q0I588_9FIRM</name>
<reference evidence="3" key="1">
    <citation type="submission" date="2018-11" db="EMBL/GenBank/DDBJ databases">
        <title>Genome sequencing of a novel mesophilic and cellulolytic organism within the genus Hungateiclostridium.</title>
        <authorList>
            <person name="Rettenmaier R."/>
            <person name="Liebl W."/>
            <person name="Zverlov V."/>
        </authorList>
    </citation>
    <scope>NUCLEOTIDE SEQUENCE [LARGE SCALE GENOMIC DNA]</scope>
    <source>
        <strain evidence="3">N2K1</strain>
    </source>
</reference>
<dbReference type="InterPro" id="IPR011044">
    <property type="entry name" value="Quino_amine_DH_bsu"/>
</dbReference>
<dbReference type="AlphaFoldDB" id="A0A4Q0I588"/>
<keyword evidence="1" id="KW-0812">Transmembrane</keyword>
<dbReference type="InterPro" id="IPR043765">
    <property type="entry name" value="DUF5711"/>
</dbReference>
<sequence>MNSPENIPKTRQPSSRMSILLFFVLIIVVVCTSAVAYLNSKGIDIKSISIRDVIANGFFIGDKDVYEVTGTLIRYDNSLHSEFGAHKGYIVRCTKNGLEYLDRNGEQQWIYPVSLNTPSVKSSGEYLLATGLESKDIYVLNGKEKKWEKKLDYNIINASINSGGYVTILHKADRDKSAVSVFNKQGVFLFTKILGETYAISSEVSPSGKEVLINCVDTSGVSINTGLHLYTISGGNVAGKTFENVIFPSIRYLNDDTIVAAADSAIYLFGKDFQEKWSRTISGKVFSLDIMKDKYAVFAFSEKKYAGMMGEVGHVLIVDAKGREVADYRIDQDIVNIAANDDFIAVNTSKCVYFIDVAGRLRGSYTSDHLINEVKFLGNNEALAITKEGVIVLKMK</sequence>
<evidence type="ECO:0000313" key="3">
    <source>
        <dbReference type="Proteomes" id="UP000289166"/>
    </source>
</evidence>
<gene>
    <name evidence="2" type="ORF">EFD62_07390</name>
</gene>
<organism evidence="2 3">
    <name type="scientific">Acetivibrio mesophilus</name>
    <dbReference type="NCBI Taxonomy" id="2487273"/>
    <lineage>
        <taxon>Bacteria</taxon>
        <taxon>Bacillati</taxon>
        <taxon>Bacillota</taxon>
        <taxon>Clostridia</taxon>
        <taxon>Eubacteriales</taxon>
        <taxon>Oscillospiraceae</taxon>
        <taxon>Acetivibrio</taxon>
    </lineage>
</organism>
<evidence type="ECO:0000256" key="1">
    <source>
        <dbReference type="SAM" id="Phobius"/>
    </source>
</evidence>
<keyword evidence="1" id="KW-1133">Transmembrane helix</keyword>
<keyword evidence="3" id="KW-1185">Reference proteome</keyword>
<evidence type="ECO:0000313" key="2">
    <source>
        <dbReference type="EMBL" id="RXE59466.1"/>
    </source>
</evidence>
<dbReference type="EMBL" id="RLII01000006">
    <property type="protein sequence ID" value="RXE59466.1"/>
    <property type="molecule type" value="Genomic_DNA"/>
</dbReference>
<evidence type="ECO:0008006" key="4">
    <source>
        <dbReference type="Google" id="ProtNLM"/>
    </source>
</evidence>
<dbReference type="SUPFAM" id="SSF50969">
    <property type="entry name" value="YVTN repeat-like/Quinoprotein amine dehydrogenase"/>
    <property type="match status" value="1"/>
</dbReference>
<dbReference type="RefSeq" id="WP_128705920.1">
    <property type="nucleotide sequence ID" value="NZ_RLII01000006.1"/>
</dbReference>
<comment type="caution">
    <text evidence="2">The sequence shown here is derived from an EMBL/GenBank/DDBJ whole genome shotgun (WGS) entry which is preliminary data.</text>
</comment>
<protein>
    <recommendedName>
        <fullName evidence="4">Outer membrane protein assembly factor BamB</fullName>
    </recommendedName>
</protein>
<dbReference type="OrthoDB" id="2081565at2"/>
<feature type="transmembrane region" description="Helical" evidence="1">
    <location>
        <begin position="20"/>
        <end position="38"/>
    </location>
</feature>
<dbReference type="Proteomes" id="UP000289166">
    <property type="component" value="Unassembled WGS sequence"/>
</dbReference>